<evidence type="ECO:0000256" key="1">
    <source>
        <dbReference type="SAM" id="SignalP"/>
    </source>
</evidence>
<evidence type="ECO:0000313" key="5">
    <source>
        <dbReference type="EMBL" id="QDS96759.1"/>
    </source>
</evidence>
<protein>
    <submittedName>
        <fullName evidence="5">Planctomycete cytochrome C</fullName>
    </submittedName>
</protein>
<name>A0A517MPF9_9BACT</name>
<dbReference type="Pfam" id="PF07635">
    <property type="entry name" value="PSCyt1"/>
    <property type="match status" value="1"/>
</dbReference>
<dbReference type="Proteomes" id="UP000319852">
    <property type="component" value="Chromosome"/>
</dbReference>
<dbReference type="EMBL" id="CP036263">
    <property type="protein sequence ID" value="QDS96759.1"/>
    <property type="molecule type" value="Genomic_DNA"/>
</dbReference>
<feature type="chain" id="PRO_5021759453" evidence="1">
    <location>
        <begin position="28"/>
        <end position="1078"/>
    </location>
</feature>
<dbReference type="Pfam" id="PF07587">
    <property type="entry name" value="PSD1"/>
    <property type="match status" value="1"/>
</dbReference>
<evidence type="ECO:0000259" key="2">
    <source>
        <dbReference type="Pfam" id="PF07583"/>
    </source>
</evidence>
<dbReference type="PANTHER" id="PTHR35889">
    <property type="entry name" value="CYCLOINULO-OLIGOSACCHARIDE FRUCTANOTRANSFERASE-RELATED"/>
    <property type="match status" value="1"/>
</dbReference>
<dbReference type="InterPro" id="IPR011429">
    <property type="entry name" value="Cyt_c_Planctomycete-type"/>
</dbReference>
<feature type="domain" description="DUF1553" evidence="3">
    <location>
        <begin position="747"/>
        <end position="1024"/>
    </location>
</feature>
<dbReference type="InterPro" id="IPR022655">
    <property type="entry name" value="DUF1553"/>
</dbReference>
<dbReference type="PANTHER" id="PTHR35889:SF3">
    <property type="entry name" value="F-BOX DOMAIN-CONTAINING PROTEIN"/>
    <property type="match status" value="1"/>
</dbReference>
<sequence precursor="true">MFLQRKSGCLFVTAFTLLVLFAGNADAATDAAFTLPEKVTFNAHIRPIMSNTCFACHGPDEEDNPSELRLDSAEAAYGILPSSDEEVAIKPGNTSQSAVFARIMHEDPDMRMPPAEFRHELTPREKALFGRWIEQGAKYETHWAYAPLVRPELPELAKYEDLPSNAIDRFILARLEAEGIEPSPVATKSELLRRLSLDLIGLPPTPDELGEFLKDESPDAYQKQVERLLASPHFGERMAAPWLDIVRFADTVGFHGDQNQRVFSYRDYVIRAFNENMPYDQFTREQLAGDLLEAPTDGQLAATGLVRLGMMTREGGAQPKEYLAKYAADRVRMIGTAFLGSTLGCCECHNHKFDPFATKDFYALGAFFDDLQQWGVYSDYGYSPNADLKGFNNDYPFPPELRLRSESLNVRIDWLQHKADIAISAEVSEEIDDTETYQRWLSHAAELARSYPDGYLPIAVSDSATASEKTSSQSLDDGSVLVEGPVQQKDVITLTGETSSPMPINAIRLEVIPDEKHNGNVGRGDNGRFNIMLSVSVHDGDKSTPLGIAWAQADRSAPHGYKNGASSATLDLKKPWKSGPERWQLPKDEAKLKHTAVYHLSKPLELTDTQKLVVKIVSSEVGRVRLSVTPFADAIPGRPALRKQVLSALTAESMPPAGSAALLSAHYRATTPPDQQFAVAKHYREQIIECRAGYAHTLIAQPLPKEKYRVSRVLPRGNWQDESHEPLTPAVPHFLPQPEAASQRRLTRLDLAEWITSPQNPVAPRHMVNRLWAQFFGTGLSNKLDDLGNQGEWPSHPSLLDWLASEFREGSNLARGQDVPGLDFASPWDVKHIVRLIVTSRTYQQRAAFRTDLSEIDPYNRLLAQQSARRMSAEIIRDNALSIAGLLEAEVIGGPSVMPYQPEGYYVNLNFPVRSYQPAKNDEQYRRGVYMHVQRTFLHPMLANFDAVARDECTAGRTQSNSPQQALTLLNDPTFVEASRAMAGRVLREAPKPNDFAAVLDQAFTLALSRPPSDEEHETLHRFYKQQLNYYQANPKEAEALHGVGLKRLKLTLPAPQQAAWTQVCRAILNMHEVITRY</sequence>
<feature type="domain" description="DUF1549" evidence="2">
    <location>
        <begin position="167"/>
        <end position="372"/>
    </location>
</feature>
<keyword evidence="6" id="KW-1185">Reference proteome</keyword>
<accession>A0A517MPF9</accession>
<evidence type="ECO:0000313" key="6">
    <source>
        <dbReference type="Proteomes" id="UP000319852"/>
    </source>
</evidence>
<evidence type="ECO:0000259" key="4">
    <source>
        <dbReference type="Pfam" id="PF07635"/>
    </source>
</evidence>
<feature type="signal peptide" evidence="1">
    <location>
        <begin position="1"/>
        <end position="27"/>
    </location>
</feature>
<proteinExistence type="predicted"/>
<keyword evidence="1" id="KW-0732">Signal</keyword>
<reference evidence="5 6" key="1">
    <citation type="submission" date="2019-02" db="EMBL/GenBank/DDBJ databases">
        <title>Deep-cultivation of Planctomycetes and their phenomic and genomic characterization uncovers novel biology.</title>
        <authorList>
            <person name="Wiegand S."/>
            <person name="Jogler M."/>
            <person name="Boedeker C."/>
            <person name="Pinto D."/>
            <person name="Vollmers J."/>
            <person name="Rivas-Marin E."/>
            <person name="Kohn T."/>
            <person name="Peeters S.H."/>
            <person name="Heuer A."/>
            <person name="Rast P."/>
            <person name="Oberbeckmann S."/>
            <person name="Bunk B."/>
            <person name="Jeske O."/>
            <person name="Meyerdierks A."/>
            <person name="Storesund J.E."/>
            <person name="Kallscheuer N."/>
            <person name="Luecker S."/>
            <person name="Lage O.M."/>
            <person name="Pohl T."/>
            <person name="Merkel B.J."/>
            <person name="Hornburger P."/>
            <person name="Mueller R.-W."/>
            <person name="Bruemmer F."/>
            <person name="Labrenz M."/>
            <person name="Spormann A.M."/>
            <person name="Op den Camp H."/>
            <person name="Overmann J."/>
            <person name="Amann R."/>
            <person name="Jetten M.S.M."/>
            <person name="Mascher T."/>
            <person name="Medema M.H."/>
            <person name="Devos D.P."/>
            <person name="Kaster A.-K."/>
            <person name="Ovreas L."/>
            <person name="Rohde M."/>
            <person name="Galperin M.Y."/>
            <person name="Jogler C."/>
        </authorList>
    </citation>
    <scope>NUCLEOTIDE SEQUENCE [LARGE SCALE GENOMIC DNA]</scope>
    <source>
        <strain evidence="5 6">HG15A2</strain>
    </source>
</reference>
<dbReference type="RefSeq" id="WP_246117840.1">
    <property type="nucleotide sequence ID" value="NZ_CP036263.1"/>
</dbReference>
<dbReference type="Pfam" id="PF07583">
    <property type="entry name" value="PSCyt2"/>
    <property type="match status" value="1"/>
</dbReference>
<feature type="domain" description="Cytochrome C Planctomycete-type" evidence="4">
    <location>
        <begin position="53"/>
        <end position="116"/>
    </location>
</feature>
<dbReference type="KEGG" id="amob:HG15A2_00170"/>
<evidence type="ECO:0000259" key="3">
    <source>
        <dbReference type="Pfam" id="PF07587"/>
    </source>
</evidence>
<dbReference type="InterPro" id="IPR011444">
    <property type="entry name" value="DUF1549"/>
</dbReference>
<organism evidence="5 6">
    <name type="scientific">Adhaeretor mobilis</name>
    <dbReference type="NCBI Taxonomy" id="1930276"/>
    <lineage>
        <taxon>Bacteria</taxon>
        <taxon>Pseudomonadati</taxon>
        <taxon>Planctomycetota</taxon>
        <taxon>Planctomycetia</taxon>
        <taxon>Pirellulales</taxon>
        <taxon>Lacipirellulaceae</taxon>
        <taxon>Adhaeretor</taxon>
    </lineage>
</organism>
<dbReference type="AlphaFoldDB" id="A0A517MPF9"/>
<gene>
    <name evidence="5" type="ORF">HG15A2_00170</name>
</gene>